<dbReference type="PANTHER" id="PTHR30201:SF2">
    <property type="entry name" value="2-(5''-TRIPHOSPHORIBOSYL)-3'-DEPHOSPHOCOENZYME-A SYNTHASE"/>
    <property type="match status" value="1"/>
</dbReference>
<evidence type="ECO:0000313" key="8">
    <source>
        <dbReference type="Proteomes" id="UP001204562"/>
    </source>
</evidence>
<reference evidence="7" key="1">
    <citation type="submission" date="2022-06" db="EMBL/GenBank/DDBJ databases">
        <title>Isolation of gut microbiota from human fecal samples.</title>
        <authorList>
            <person name="Pamer E.G."/>
            <person name="Barat B."/>
            <person name="Waligurski E."/>
            <person name="Medina S."/>
            <person name="Paddock L."/>
            <person name="Mostad J."/>
        </authorList>
    </citation>
    <scope>NUCLEOTIDE SEQUENCE</scope>
    <source>
        <strain evidence="7">DFI.9.91</strain>
    </source>
</reference>
<evidence type="ECO:0000256" key="2">
    <source>
        <dbReference type="ARBA" id="ARBA00022679"/>
    </source>
</evidence>
<gene>
    <name evidence="7" type="primary">citX</name>
    <name evidence="7" type="ORF">NE579_14015</name>
</gene>
<accession>A0AAW5JNY0</accession>
<dbReference type="EC" id="2.7.7.61" evidence="7"/>
<dbReference type="Pfam" id="PF01874">
    <property type="entry name" value="CitG"/>
    <property type="match status" value="1"/>
</dbReference>
<evidence type="ECO:0000256" key="3">
    <source>
        <dbReference type="ARBA" id="ARBA00022695"/>
    </source>
</evidence>
<evidence type="ECO:0000313" key="7">
    <source>
        <dbReference type="EMBL" id="MCQ4771558.1"/>
    </source>
</evidence>
<proteinExistence type="predicted"/>
<keyword evidence="7" id="KW-0456">Lyase</keyword>
<comment type="catalytic activity">
    <reaction evidence="1">
        <text>3'-dephospho-CoA + ATP = 2'-(5''-triphospho-alpha-D-ribosyl)-3'-dephospho-CoA + adenine</text>
        <dbReference type="Rhea" id="RHEA:15117"/>
        <dbReference type="ChEBI" id="CHEBI:16708"/>
        <dbReference type="ChEBI" id="CHEBI:30616"/>
        <dbReference type="ChEBI" id="CHEBI:57328"/>
        <dbReference type="ChEBI" id="CHEBI:61378"/>
        <dbReference type="EC" id="2.4.2.52"/>
    </reaction>
</comment>
<dbReference type="Proteomes" id="UP001204562">
    <property type="component" value="Unassembled WGS sequence"/>
</dbReference>
<evidence type="ECO:0000256" key="6">
    <source>
        <dbReference type="ARBA" id="ARBA00048574"/>
    </source>
</evidence>
<dbReference type="InterPro" id="IPR005551">
    <property type="entry name" value="CitX"/>
</dbReference>
<dbReference type="RefSeq" id="WP_256304704.1">
    <property type="nucleotide sequence ID" value="NZ_JANFYS010000035.1"/>
</dbReference>
<keyword evidence="4" id="KW-0547">Nucleotide-binding</keyword>
<dbReference type="Gene3D" id="1.10.4200.10">
    <property type="entry name" value="Triphosphoribosyl-dephospho-CoA protein"/>
    <property type="match status" value="2"/>
</dbReference>
<dbReference type="NCBIfam" id="TIGR03124">
    <property type="entry name" value="citrate_citX"/>
    <property type="match status" value="1"/>
</dbReference>
<comment type="caution">
    <text evidence="7">The sequence shown here is derived from an EMBL/GenBank/DDBJ whole genome shotgun (WGS) entry which is preliminary data.</text>
</comment>
<dbReference type="AlphaFoldDB" id="A0AAW5JNY0"/>
<dbReference type="GO" id="GO:0005524">
    <property type="term" value="F:ATP binding"/>
    <property type="evidence" value="ECO:0007669"/>
    <property type="project" value="UniProtKB-KW"/>
</dbReference>
<sequence>MSSLTQGRETTLEEMLALREERAARQRQMLAESGCASLVCLSLNMAGPVKRHFLADALFEEGRRQTADVLTALGAVLDERVTDRPAGQTAFFAVDQPAELVKVRMTALEDQGGASRLWDIDVLRPDGTKVSRGDVGQEGRRCFLCTQPAALCARSRAHSVEELEAYTNRLLLDWYLARQAGRIGAAAQRALLYEVSVTPKPGLVDRNNSGAHRDMDFFTFLDSICALGGYFRACARWGLTHPETPARQVLAELQTLGMCAEGEMYRATGGVNTHKGAIFSLGILCAAAGMLAAAGQAPSDDTLGALAGEIAAPALGGLGAGAETAGQAAFRAHGLKGARGEAASGFRREREELTTLRALLAEGRSLNDALALVLLRLIARAEDTNIVNRRGRERLDQVHREAEELLAGEGPSWEDLLRLDESFIREGLSPGGCADLLAVVCFFFFWEEQEKAGA</sequence>
<dbReference type="EMBL" id="JANFYS010000035">
    <property type="protein sequence ID" value="MCQ4771558.1"/>
    <property type="molecule type" value="Genomic_DNA"/>
</dbReference>
<comment type="catalytic activity">
    <reaction evidence="6">
        <text>apo-[citrate lyase ACP] + 2'-(5''-triphospho-alpha-D-ribosyl)-3'-dephospho-CoA = holo-[citrate lyase ACP] + diphosphate</text>
        <dbReference type="Rhea" id="RHEA:16333"/>
        <dbReference type="Rhea" id="RHEA-COMP:10157"/>
        <dbReference type="Rhea" id="RHEA-COMP:10158"/>
        <dbReference type="ChEBI" id="CHEBI:29999"/>
        <dbReference type="ChEBI" id="CHEBI:33019"/>
        <dbReference type="ChEBI" id="CHEBI:61378"/>
        <dbReference type="ChEBI" id="CHEBI:82683"/>
        <dbReference type="EC" id="2.7.7.61"/>
    </reaction>
</comment>
<dbReference type="InterPro" id="IPR002736">
    <property type="entry name" value="CitG"/>
</dbReference>
<evidence type="ECO:0000256" key="1">
    <source>
        <dbReference type="ARBA" id="ARBA00001210"/>
    </source>
</evidence>
<organism evidence="7 8">
    <name type="scientific">Intestinimonas massiliensis</name>
    <name type="common">ex Afouda et al. 2020</name>
    <dbReference type="NCBI Taxonomy" id="1673721"/>
    <lineage>
        <taxon>Bacteria</taxon>
        <taxon>Bacillati</taxon>
        <taxon>Bacillota</taxon>
        <taxon>Clostridia</taxon>
        <taxon>Eubacteriales</taxon>
        <taxon>Intestinimonas</taxon>
    </lineage>
</organism>
<evidence type="ECO:0000256" key="5">
    <source>
        <dbReference type="ARBA" id="ARBA00022840"/>
    </source>
</evidence>
<dbReference type="GO" id="GO:0046917">
    <property type="term" value="F:triphosphoribosyl-dephospho-CoA synthase activity"/>
    <property type="evidence" value="ECO:0007669"/>
    <property type="project" value="UniProtKB-EC"/>
</dbReference>
<dbReference type="Pfam" id="PF03802">
    <property type="entry name" value="CitX"/>
    <property type="match status" value="1"/>
</dbReference>
<evidence type="ECO:0000256" key="4">
    <source>
        <dbReference type="ARBA" id="ARBA00022741"/>
    </source>
</evidence>
<name>A0AAW5JNY0_9FIRM</name>
<dbReference type="GO" id="GO:0051191">
    <property type="term" value="P:prosthetic group biosynthetic process"/>
    <property type="evidence" value="ECO:0007669"/>
    <property type="project" value="InterPro"/>
</dbReference>
<dbReference type="PANTHER" id="PTHR30201">
    <property type="entry name" value="TRIPHOSPHORIBOSYL-DEPHOSPHO-COA SYNTHASE"/>
    <property type="match status" value="1"/>
</dbReference>
<keyword evidence="5" id="KW-0067">ATP-binding</keyword>
<keyword evidence="3 7" id="KW-0548">Nucleotidyltransferase</keyword>
<protein>
    <submittedName>
        <fullName evidence="7">Citrate lyase holo-[acyl-carrier protein] synthase</fullName>
        <ecNumber evidence="7">2.7.7.61</ecNumber>
    </submittedName>
</protein>
<keyword evidence="2 7" id="KW-0808">Transferase</keyword>
<dbReference type="GO" id="GO:0016829">
    <property type="term" value="F:lyase activity"/>
    <property type="evidence" value="ECO:0007669"/>
    <property type="project" value="UniProtKB-KW"/>
</dbReference>
<dbReference type="GO" id="GO:0050519">
    <property type="term" value="F:holo-citrate lyase synthase activity"/>
    <property type="evidence" value="ECO:0007669"/>
    <property type="project" value="UniProtKB-EC"/>
</dbReference>